<keyword evidence="2" id="KW-0333">Golgi apparatus</keyword>
<gene>
    <name evidence="5" type="ORF">D1825_03290</name>
</gene>
<name>A0A413RQ16_9CELL</name>
<proteinExistence type="predicted"/>
<sequence length="226" mass="23849">MLLAEDLALLLTDDESGRPTTSGQRVDLALAGGVLLELLTTGRVAIAGPKHPAGKDRVVVLDASATGDPILDEALRRVAEKPRKARDVLPKLTKDLRPALLDRLTKQGLLRPEESKILGLFPTRAYLPADAGYERSIRAAVHDVIVVGRTPTEREVAVISVLQGVDQVPRVLGDVGVPKRELRRRAKALAQGEAIGDAVRQAIQAMDAAMTAVIVATTAATAGGSG</sequence>
<evidence type="ECO:0000313" key="6">
    <source>
        <dbReference type="Proteomes" id="UP000283374"/>
    </source>
</evidence>
<comment type="caution">
    <text evidence="5">The sequence shown here is derived from an EMBL/GenBank/DDBJ whole genome shotgun (WGS) entry which is preliminary data.</text>
</comment>
<evidence type="ECO:0000256" key="3">
    <source>
        <dbReference type="ARBA" id="ARBA00023121"/>
    </source>
</evidence>
<dbReference type="GO" id="GO:0012505">
    <property type="term" value="C:endomembrane system"/>
    <property type="evidence" value="ECO:0007669"/>
    <property type="project" value="UniProtKB-ARBA"/>
</dbReference>
<dbReference type="InterPro" id="IPR008628">
    <property type="entry name" value="GPP34-like"/>
</dbReference>
<dbReference type="Gene3D" id="1.10.3630.10">
    <property type="entry name" value="yeast vps74-n-term truncation variant domain like"/>
    <property type="match status" value="1"/>
</dbReference>
<evidence type="ECO:0000313" key="5">
    <source>
        <dbReference type="EMBL" id="RHA44043.1"/>
    </source>
</evidence>
<keyword evidence="3" id="KW-0446">Lipid-binding</keyword>
<dbReference type="AlphaFoldDB" id="A0A413RQ16"/>
<dbReference type="Pfam" id="PF05719">
    <property type="entry name" value="GPP34"/>
    <property type="match status" value="1"/>
</dbReference>
<keyword evidence="6" id="KW-1185">Reference proteome</keyword>
<organism evidence="5 6">
    <name type="scientific">Cellulomonas rhizosphaerae</name>
    <dbReference type="NCBI Taxonomy" id="2293719"/>
    <lineage>
        <taxon>Bacteria</taxon>
        <taxon>Bacillati</taxon>
        <taxon>Actinomycetota</taxon>
        <taxon>Actinomycetes</taxon>
        <taxon>Micrococcales</taxon>
        <taxon>Cellulomonadaceae</taxon>
        <taxon>Cellulomonas</taxon>
    </lineage>
</organism>
<dbReference type="InterPro" id="IPR038261">
    <property type="entry name" value="GPP34-like_sf"/>
</dbReference>
<reference evidence="5 6" key="1">
    <citation type="submission" date="2018-08" db="EMBL/GenBank/DDBJ databases">
        <title>Cellulomonas rhizosphaerae sp. nov., a novel actinomycete isolated from soil.</title>
        <authorList>
            <person name="Tian Y."/>
        </authorList>
    </citation>
    <scope>NUCLEOTIDE SEQUENCE [LARGE SCALE GENOMIC DNA]</scope>
    <source>
        <strain evidence="5 6">NEAU-TCZ24</strain>
    </source>
</reference>
<evidence type="ECO:0000256" key="1">
    <source>
        <dbReference type="ARBA" id="ARBA00004255"/>
    </source>
</evidence>
<dbReference type="Proteomes" id="UP000283374">
    <property type="component" value="Unassembled WGS sequence"/>
</dbReference>
<dbReference type="RefSeq" id="WP_118766046.1">
    <property type="nucleotide sequence ID" value="NZ_QWKP01000122.1"/>
</dbReference>
<dbReference type="GO" id="GO:0070273">
    <property type="term" value="F:phosphatidylinositol-4-phosphate binding"/>
    <property type="evidence" value="ECO:0007669"/>
    <property type="project" value="InterPro"/>
</dbReference>
<protein>
    <submittedName>
        <fullName evidence="5">GPP34 family phosphoprotein</fullName>
    </submittedName>
</protein>
<evidence type="ECO:0000256" key="2">
    <source>
        <dbReference type="ARBA" id="ARBA00023034"/>
    </source>
</evidence>
<dbReference type="OrthoDB" id="4962633at2"/>
<evidence type="ECO:0000256" key="4">
    <source>
        <dbReference type="ARBA" id="ARBA00023136"/>
    </source>
</evidence>
<keyword evidence="4" id="KW-0472">Membrane</keyword>
<accession>A0A413RQ16</accession>
<dbReference type="EMBL" id="QWKP01000122">
    <property type="protein sequence ID" value="RHA44043.1"/>
    <property type="molecule type" value="Genomic_DNA"/>
</dbReference>
<dbReference type="GO" id="GO:0005737">
    <property type="term" value="C:cytoplasm"/>
    <property type="evidence" value="ECO:0007669"/>
    <property type="project" value="UniProtKB-ARBA"/>
</dbReference>
<comment type="subcellular location">
    <subcellularLocation>
        <location evidence="1">Golgi apparatus membrane</location>
        <topology evidence="1">Peripheral membrane protein</topology>
        <orientation evidence="1">Cytoplasmic side</orientation>
    </subcellularLocation>
</comment>